<dbReference type="OMA" id="CVEDITW"/>
<dbReference type="PANTHER" id="PTHR21353">
    <property type="match status" value="1"/>
</dbReference>
<keyword evidence="5" id="KW-0732">Signal</keyword>
<dbReference type="AlphaFoldDB" id="A0A9J7KY12"/>
<keyword evidence="6" id="KW-1185">Reference proteome</keyword>
<evidence type="ECO:0000313" key="6">
    <source>
        <dbReference type="Proteomes" id="UP000001554"/>
    </source>
</evidence>
<dbReference type="SUPFAM" id="SSF47266">
    <property type="entry name" value="4-helical cytokines"/>
    <property type="match status" value="1"/>
</dbReference>
<gene>
    <name evidence="7" type="primary">LOC118412925</name>
</gene>
<dbReference type="GO" id="GO:0005615">
    <property type="term" value="C:extracellular space"/>
    <property type="evidence" value="ECO:0007669"/>
    <property type="project" value="UniProtKB-KW"/>
</dbReference>
<dbReference type="PANTHER" id="PTHR21353:SF6">
    <property type="match status" value="1"/>
</dbReference>
<dbReference type="InterPro" id="IPR009079">
    <property type="entry name" value="4_helix_cytokine-like_core"/>
</dbReference>
<organism evidence="6 7">
    <name type="scientific">Branchiostoma floridae</name>
    <name type="common">Florida lancelet</name>
    <name type="synonym">Amphioxus</name>
    <dbReference type="NCBI Taxonomy" id="7739"/>
    <lineage>
        <taxon>Eukaryota</taxon>
        <taxon>Metazoa</taxon>
        <taxon>Chordata</taxon>
        <taxon>Cephalochordata</taxon>
        <taxon>Leptocardii</taxon>
        <taxon>Amphioxiformes</taxon>
        <taxon>Branchiostomatidae</taxon>
        <taxon>Branchiostoma</taxon>
    </lineage>
</organism>
<dbReference type="GO" id="GO:0005125">
    <property type="term" value="F:cytokine activity"/>
    <property type="evidence" value="ECO:0007669"/>
    <property type="project" value="UniProtKB-KW"/>
</dbReference>
<reference evidence="6" key="1">
    <citation type="journal article" date="2020" name="Nat. Ecol. Evol.">
        <title>Deeply conserved synteny resolves early events in vertebrate evolution.</title>
        <authorList>
            <person name="Simakov O."/>
            <person name="Marletaz F."/>
            <person name="Yue J.X."/>
            <person name="O'Connell B."/>
            <person name="Jenkins J."/>
            <person name="Brandt A."/>
            <person name="Calef R."/>
            <person name="Tung C.H."/>
            <person name="Huang T.K."/>
            <person name="Schmutz J."/>
            <person name="Satoh N."/>
            <person name="Yu J.K."/>
            <person name="Putnam N.H."/>
            <person name="Green R.E."/>
            <person name="Rokhsar D.S."/>
        </authorList>
    </citation>
    <scope>NUCLEOTIDE SEQUENCE [LARGE SCALE GENOMIC DNA]</scope>
    <source>
        <strain evidence="6">S238N-H82</strain>
    </source>
</reference>
<comment type="similarity">
    <text evidence="2">Belongs to the IL-6 superfamily.</text>
</comment>
<dbReference type="Gene3D" id="1.20.1250.10">
    <property type="match status" value="1"/>
</dbReference>
<dbReference type="Proteomes" id="UP000001554">
    <property type="component" value="Chromosome 4"/>
</dbReference>
<dbReference type="FunFam" id="1.20.1250.10:FF:000075">
    <property type="entry name" value="Uncharacterized protein"/>
    <property type="match status" value="1"/>
</dbReference>
<dbReference type="RefSeq" id="XP_035671875.1">
    <property type="nucleotide sequence ID" value="XM_035815982.1"/>
</dbReference>
<dbReference type="OrthoDB" id="10044533at2759"/>
<dbReference type="GeneID" id="118412925"/>
<evidence type="ECO:0000256" key="3">
    <source>
        <dbReference type="ARBA" id="ARBA00022514"/>
    </source>
</evidence>
<evidence type="ECO:0000256" key="1">
    <source>
        <dbReference type="ARBA" id="ARBA00004613"/>
    </source>
</evidence>
<evidence type="ECO:0000256" key="2">
    <source>
        <dbReference type="ARBA" id="ARBA00007432"/>
    </source>
</evidence>
<evidence type="ECO:0000313" key="7">
    <source>
        <dbReference type="RefSeq" id="XP_035671875.1"/>
    </source>
</evidence>
<dbReference type="InterPro" id="IPR010681">
    <property type="entry name" value="PRF/CT"/>
</dbReference>
<feature type="chain" id="PRO_5039939720" evidence="5">
    <location>
        <begin position="26"/>
        <end position="213"/>
    </location>
</feature>
<accession>A0A9J7KY12</accession>
<keyword evidence="4" id="KW-0964">Secreted</keyword>
<keyword evidence="3" id="KW-0202">Cytokine</keyword>
<name>A0A9J7KY12_BRAFL</name>
<evidence type="ECO:0000256" key="4">
    <source>
        <dbReference type="ARBA" id="ARBA00022525"/>
    </source>
</evidence>
<comment type="subcellular location">
    <subcellularLocation>
        <location evidence="1">Secreted</location>
    </subcellularLocation>
</comment>
<dbReference type="KEGG" id="bfo:118412925"/>
<evidence type="ECO:0000256" key="5">
    <source>
        <dbReference type="SAM" id="SignalP"/>
    </source>
</evidence>
<sequence length="213" mass="24087">MKQYMMMKMIAFTVALLLTPGGCSAGPVPTTQALLLTPLETIMNARTLAARVYERASDAYDTFIQDEFGGDSGFCVEDITWNELFSVRIPTLEWRNFGDEERLQRLRRDLQLFGLFLDEVLLDEQDKQGHTDTADKVQQTIHQLDGLMVAIAIANDAMGFIPPTDVTEIMSDSLRDPATESARAIRDCVVLRDFKTLVERGHRDFTLLSRKYS</sequence>
<feature type="signal peptide" evidence="5">
    <location>
        <begin position="1"/>
        <end position="25"/>
    </location>
</feature>
<reference evidence="7" key="2">
    <citation type="submission" date="2025-08" db="UniProtKB">
        <authorList>
            <consortium name="RefSeq"/>
        </authorList>
    </citation>
    <scope>IDENTIFICATION</scope>
    <source>
        <strain evidence="7">S238N-H82</strain>
        <tissue evidence="7">Testes</tissue>
    </source>
</reference>
<proteinExistence type="inferred from homology"/>
<protein>
    <submittedName>
        <fullName evidence="7">Uncharacterized protein LOC118412925</fullName>
    </submittedName>
</protein>